<dbReference type="EMBL" id="BAAAQX010000059">
    <property type="protein sequence ID" value="GAA2216037.1"/>
    <property type="molecule type" value="Genomic_DNA"/>
</dbReference>
<comment type="caution">
    <text evidence="1">The sequence shown here is derived from an EMBL/GenBank/DDBJ whole genome shotgun (WGS) entry which is preliminary data.</text>
</comment>
<reference evidence="1 2" key="1">
    <citation type="journal article" date="2019" name="Int. J. Syst. Evol. Microbiol.">
        <title>The Global Catalogue of Microorganisms (GCM) 10K type strain sequencing project: providing services to taxonomists for standard genome sequencing and annotation.</title>
        <authorList>
            <consortium name="The Broad Institute Genomics Platform"/>
            <consortium name="The Broad Institute Genome Sequencing Center for Infectious Disease"/>
            <person name="Wu L."/>
            <person name="Ma J."/>
        </authorList>
    </citation>
    <scope>NUCLEOTIDE SEQUENCE [LARGE SCALE GENOMIC DNA]</scope>
    <source>
        <strain evidence="1 2">JCM 16114</strain>
    </source>
</reference>
<protein>
    <submittedName>
        <fullName evidence="1">Uncharacterized protein</fullName>
    </submittedName>
</protein>
<proteinExistence type="predicted"/>
<dbReference type="Proteomes" id="UP001499843">
    <property type="component" value="Unassembled WGS sequence"/>
</dbReference>
<organism evidence="1 2">
    <name type="scientific">Nonomuraea monospora</name>
    <dbReference type="NCBI Taxonomy" id="568818"/>
    <lineage>
        <taxon>Bacteria</taxon>
        <taxon>Bacillati</taxon>
        <taxon>Actinomycetota</taxon>
        <taxon>Actinomycetes</taxon>
        <taxon>Streptosporangiales</taxon>
        <taxon>Streptosporangiaceae</taxon>
        <taxon>Nonomuraea</taxon>
    </lineage>
</organism>
<dbReference type="RefSeq" id="WP_344495257.1">
    <property type="nucleotide sequence ID" value="NZ_BAAAQX010000059.1"/>
</dbReference>
<gene>
    <name evidence="1" type="ORF">GCM10009850_115060</name>
</gene>
<keyword evidence="2" id="KW-1185">Reference proteome</keyword>
<sequence length="113" mass="12005">MHLGNLDRARELFAASRERVFRCGYRSFVPYLGVAAAALASAEGDYSQVARMVRFSDHAFAAIGQVPDPDDAGELSAARGSALAALGASAFDAQYATGAAWPPDHAFGLTWQR</sequence>
<evidence type="ECO:0000313" key="2">
    <source>
        <dbReference type="Proteomes" id="UP001499843"/>
    </source>
</evidence>
<accession>A0ABN3D376</accession>
<evidence type="ECO:0000313" key="1">
    <source>
        <dbReference type="EMBL" id="GAA2216037.1"/>
    </source>
</evidence>
<name>A0ABN3D376_9ACTN</name>